<dbReference type="EMBL" id="CP065053">
    <property type="protein sequence ID" value="QPI50204.1"/>
    <property type="molecule type" value="Genomic_DNA"/>
</dbReference>
<name>A0AA48WEM5_9BURK</name>
<evidence type="ECO:0000256" key="2">
    <source>
        <dbReference type="ARBA" id="ARBA00004162"/>
    </source>
</evidence>
<keyword evidence="11" id="KW-0969">Cilium</keyword>
<proteinExistence type="inferred from homology"/>
<keyword evidence="12" id="KW-1185">Reference proteome</keyword>
<evidence type="ECO:0000313" key="12">
    <source>
        <dbReference type="Proteomes" id="UP000662888"/>
    </source>
</evidence>
<evidence type="ECO:0000256" key="4">
    <source>
        <dbReference type="ARBA" id="ARBA00022475"/>
    </source>
</evidence>
<comment type="subcellular location">
    <subcellularLocation>
        <location evidence="10">Cell inner membrane</location>
    </subcellularLocation>
    <subcellularLocation>
        <location evidence="2">Cell membrane</location>
        <topology evidence="2">Single-pass membrane protein</topology>
    </subcellularLocation>
</comment>
<dbReference type="InterPro" id="IPR005503">
    <property type="entry name" value="FliL"/>
</dbReference>
<comment type="function">
    <text evidence="1 10">Controls the rotational direction of flagella during chemotaxis.</text>
</comment>
<dbReference type="PANTHER" id="PTHR35091:SF2">
    <property type="entry name" value="FLAGELLAR PROTEIN FLIL"/>
    <property type="match status" value="1"/>
</dbReference>
<keyword evidence="10" id="KW-0997">Cell inner membrane</keyword>
<evidence type="ECO:0000256" key="7">
    <source>
        <dbReference type="ARBA" id="ARBA00022779"/>
    </source>
</evidence>
<evidence type="ECO:0000256" key="8">
    <source>
        <dbReference type="ARBA" id="ARBA00022989"/>
    </source>
</evidence>
<keyword evidence="9 10" id="KW-0472">Membrane</keyword>
<gene>
    <name evidence="11" type="primary">fliL</name>
    <name evidence="11" type="ORF">IV454_00745</name>
</gene>
<dbReference type="Proteomes" id="UP000662888">
    <property type="component" value="Chromosome"/>
</dbReference>
<dbReference type="PANTHER" id="PTHR35091">
    <property type="entry name" value="FLAGELLAR PROTEIN FLIL"/>
    <property type="match status" value="1"/>
</dbReference>
<protein>
    <recommendedName>
        <fullName evidence="10">Flagellar protein FliL</fullName>
    </recommendedName>
</protein>
<keyword evidence="6 10" id="KW-0812">Transmembrane</keyword>
<organism evidence="11 12">
    <name type="scientific">Massilia antarctica</name>
    <dbReference type="NCBI Taxonomy" id="2765360"/>
    <lineage>
        <taxon>Bacteria</taxon>
        <taxon>Pseudomonadati</taxon>
        <taxon>Pseudomonadota</taxon>
        <taxon>Betaproteobacteria</taxon>
        <taxon>Burkholderiales</taxon>
        <taxon>Oxalobacteraceae</taxon>
        <taxon>Telluria group</taxon>
        <taxon>Massilia</taxon>
    </lineage>
</organism>
<comment type="similarity">
    <text evidence="3 10">Belongs to the FliL family.</text>
</comment>
<evidence type="ECO:0000256" key="3">
    <source>
        <dbReference type="ARBA" id="ARBA00008281"/>
    </source>
</evidence>
<keyword evidence="11" id="KW-0966">Cell projection</keyword>
<feature type="transmembrane region" description="Helical" evidence="10">
    <location>
        <begin position="21"/>
        <end position="40"/>
    </location>
</feature>
<evidence type="ECO:0000313" key="11">
    <source>
        <dbReference type="EMBL" id="QPI50204.1"/>
    </source>
</evidence>
<dbReference type="Pfam" id="PF03748">
    <property type="entry name" value="FliL"/>
    <property type="match status" value="1"/>
</dbReference>
<reference evidence="11 12" key="1">
    <citation type="submission" date="2020-11" db="EMBL/GenBank/DDBJ databases">
        <authorList>
            <person name="Sun Q."/>
        </authorList>
    </citation>
    <scope>NUCLEOTIDE SEQUENCE [LARGE SCALE GENOMIC DNA]</scope>
    <source>
        <strain evidence="11 12">P8398</strain>
    </source>
</reference>
<evidence type="ECO:0000256" key="6">
    <source>
        <dbReference type="ARBA" id="ARBA00022692"/>
    </source>
</evidence>
<keyword evidence="8 10" id="KW-1133">Transmembrane helix</keyword>
<evidence type="ECO:0000256" key="9">
    <source>
        <dbReference type="ARBA" id="ARBA00023136"/>
    </source>
</evidence>
<dbReference type="RefSeq" id="WP_206089762.1">
    <property type="nucleotide sequence ID" value="NZ_CP065053.1"/>
</dbReference>
<keyword evidence="7 10" id="KW-0283">Flagellar rotation</keyword>
<keyword evidence="11" id="KW-0282">Flagellum</keyword>
<evidence type="ECO:0000256" key="10">
    <source>
        <dbReference type="RuleBase" id="RU364125"/>
    </source>
</evidence>
<dbReference type="NCBIfam" id="NF005435">
    <property type="entry name" value="PRK07021.1"/>
    <property type="match status" value="1"/>
</dbReference>
<accession>A0AA48WEM5</accession>
<evidence type="ECO:0000256" key="1">
    <source>
        <dbReference type="ARBA" id="ARBA00002254"/>
    </source>
</evidence>
<sequence length="172" mass="18417">MKAAAPPDATVKPPSKKKAMIGAAVAVLALGGGGAGWFFMHSKGGDDTEESAKPSKKKKKAKAHAAPVFAPLEVFTVNLQPDGGEESMLQTTITLEVMGPEQADLIKAHMPKVRSRVLLLLSAKKASDVKTVEGKNKLAEEILEALKKPFGENDEPQEVNEVMFTQFIIQPQ</sequence>
<keyword evidence="4" id="KW-1003">Cell membrane</keyword>
<keyword evidence="5 10" id="KW-0145">Chemotaxis</keyword>
<evidence type="ECO:0000256" key="5">
    <source>
        <dbReference type="ARBA" id="ARBA00022500"/>
    </source>
</evidence>